<keyword evidence="4" id="KW-1185">Reference proteome</keyword>
<feature type="region of interest" description="Disordered" evidence="1">
    <location>
        <begin position="27"/>
        <end position="46"/>
    </location>
</feature>
<evidence type="ECO:0000313" key="3">
    <source>
        <dbReference type="EMBL" id="MFD2163371.1"/>
    </source>
</evidence>
<gene>
    <name evidence="3" type="ORF">ACFSJU_13270</name>
</gene>
<dbReference type="RefSeq" id="WP_255900991.1">
    <property type="nucleotide sequence ID" value="NZ_JAFMZO010000002.1"/>
</dbReference>
<organism evidence="3 4">
    <name type="scientific">Paradesertivirga mongoliensis</name>
    <dbReference type="NCBI Taxonomy" id="2100740"/>
    <lineage>
        <taxon>Bacteria</taxon>
        <taxon>Pseudomonadati</taxon>
        <taxon>Bacteroidota</taxon>
        <taxon>Sphingobacteriia</taxon>
        <taxon>Sphingobacteriales</taxon>
        <taxon>Sphingobacteriaceae</taxon>
        <taxon>Paradesertivirga</taxon>
    </lineage>
</organism>
<evidence type="ECO:0000313" key="4">
    <source>
        <dbReference type="Proteomes" id="UP001597387"/>
    </source>
</evidence>
<dbReference type="Gene3D" id="3.40.50.720">
    <property type="entry name" value="NAD(P)-binding Rossmann-like Domain"/>
    <property type="match status" value="1"/>
</dbReference>
<evidence type="ECO:0000256" key="1">
    <source>
        <dbReference type="SAM" id="MobiDB-lite"/>
    </source>
</evidence>
<dbReference type="InterPro" id="IPR007886">
    <property type="entry name" value="AlaDH/PNT_N"/>
</dbReference>
<proteinExistence type="predicted"/>
<comment type="caution">
    <text evidence="3">The sequence shown here is derived from an EMBL/GenBank/DDBJ whole genome shotgun (WGS) entry which is preliminary data.</text>
</comment>
<dbReference type="Pfam" id="PF05222">
    <property type="entry name" value="AlaDh_PNT_N"/>
    <property type="match status" value="1"/>
</dbReference>
<feature type="domain" description="Alanine dehydrogenase/pyridine nucleotide transhydrogenase N-terminal" evidence="2">
    <location>
        <begin position="3"/>
        <end position="35"/>
    </location>
</feature>
<protein>
    <recommendedName>
        <fullName evidence="2">Alanine dehydrogenase/pyridine nucleotide transhydrogenase N-terminal domain-containing protein</fullName>
    </recommendedName>
</protein>
<dbReference type="EMBL" id="JBHUHZ010000002">
    <property type="protein sequence ID" value="MFD2163371.1"/>
    <property type="molecule type" value="Genomic_DNA"/>
</dbReference>
<evidence type="ECO:0000259" key="2">
    <source>
        <dbReference type="Pfam" id="PF05222"/>
    </source>
</evidence>
<dbReference type="SUPFAM" id="SSF52283">
    <property type="entry name" value="Formate/glycerate dehydrogenase catalytic domain-like"/>
    <property type="match status" value="1"/>
</dbReference>
<accession>A0ABW4ZNG0</accession>
<reference evidence="4" key="1">
    <citation type="journal article" date="2019" name="Int. J. Syst. Evol. Microbiol.">
        <title>The Global Catalogue of Microorganisms (GCM) 10K type strain sequencing project: providing services to taxonomists for standard genome sequencing and annotation.</title>
        <authorList>
            <consortium name="The Broad Institute Genomics Platform"/>
            <consortium name="The Broad Institute Genome Sequencing Center for Infectious Disease"/>
            <person name="Wu L."/>
            <person name="Ma J."/>
        </authorList>
    </citation>
    <scope>NUCLEOTIDE SEQUENCE [LARGE SCALE GENOMIC DNA]</scope>
    <source>
        <strain evidence="4">KCTC 42217</strain>
    </source>
</reference>
<sequence length="46" mass="4950">MKNRVAITPAGVVHLVRLGHEVVVQRGPGLGSGLPMRPINRPEPGW</sequence>
<name>A0ABW4ZNG0_9SPHI</name>
<dbReference type="Proteomes" id="UP001597387">
    <property type="component" value="Unassembled WGS sequence"/>
</dbReference>